<organism evidence="1 2">
    <name type="scientific">Prunus armeniaca</name>
    <name type="common">Apricot</name>
    <name type="synonym">Armeniaca vulgaris</name>
    <dbReference type="NCBI Taxonomy" id="36596"/>
    <lineage>
        <taxon>Eukaryota</taxon>
        <taxon>Viridiplantae</taxon>
        <taxon>Streptophyta</taxon>
        <taxon>Embryophyta</taxon>
        <taxon>Tracheophyta</taxon>
        <taxon>Spermatophyta</taxon>
        <taxon>Magnoliopsida</taxon>
        <taxon>eudicotyledons</taxon>
        <taxon>Gunneridae</taxon>
        <taxon>Pentapetalae</taxon>
        <taxon>rosids</taxon>
        <taxon>fabids</taxon>
        <taxon>Rosales</taxon>
        <taxon>Rosaceae</taxon>
        <taxon>Amygdaloideae</taxon>
        <taxon>Amygdaleae</taxon>
        <taxon>Prunus</taxon>
    </lineage>
</organism>
<evidence type="ECO:0000313" key="1">
    <source>
        <dbReference type="EMBL" id="CAB4307722.1"/>
    </source>
</evidence>
<gene>
    <name evidence="1" type="ORF">ORAREDHAP_LOCUS26581</name>
</gene>
<evidence type="ECO:0000313" key="2">
    <source>
        <dbReference type="Proteomes" id="UP000507245"/>
    </source>
</evidence>
<proteinExistence type="predicted"/>
<accession>A0A6J5X771</accession>
<keyword evidence="2" id="KW-1185">Reference proteome</keyword>
<name>A0A6J5X771_PRUAR</name>
<dbReference type="EMBL" id="CAEKKB010000004">
    <property type="protein sequence ID" value="CAB4307722.1"/>
    <property type="molecule type" value="Genomic_DNA"/>
</dbReference>
<sequence>MPLILPVNQLLKFDGVPLNGLPSEFNTFRCVMRCQESMLSFKEFHCQLLVEEIIIEYSGHACYGGSDDIAALADVVMPPL</sequence>
<dbReference type="Proteomes" id="UP000507245">
    <property type="component" value="Unassembled WGS sequence"/>
</dbReference>
<dbReference type="AlphaFoldDB" id="A0A6J5X771"/>
<protein>
    <submittedName>
        <fullName evidence="1">Uncharacterized protein</fullName>
    </submittedName>
</protein>
<reference evidence="2" key="1">
    <citation type="journal article" date="2020" name="Genome Biol.">
        <title>Gamete binning: chromosome-level and haplotype-resolved genome assembly enabled by high-throughput single-cell sequencing of gamete genomes.</title>
        <authorList>
            <person name="Campoy J.A."/>
            <person name="Sun H."/>
            <person name="Goel M."/>
            <person name="Jiao W.-B."/>
            <person name="Folz-Donahue K."/>
            <person name="Wang N."/>
            <person name="Rubio M."/>
            <person name="Liu C."/>
            <person name="Kukat C."/>
            <person name="Ruiz D."/>
            <person name="Huettel B."/>
            <person name="Schneeberger K."/>
        </authorList>
    </citation>
    <scope>NUCLEOTIDE SEQUENCE [LARGE SCALE GENOMIC DNA]</scope>
    <source>
        <strain evidence="2">cv. Rojo Pasion</strain>
    </source>
</reference>